<dbReference type="AlphaFoldDB" id="A0A8X7X6L5"/>
<dbReference type="Pfam" id="PF10607">
    <property type="entry name" value="CTLH"/>
    <property type="match status" value="1"/>
</dbReference>
<feature type="non-terminal residue" evidence="2">
    <location>
        <position position="384"/>
    </location>
</feature>
<dbReference type="SMART" id="SM00757">
    <property type="entry name" value="CRA"/>
    <property type="match status" value="1"/>
</dbReference>
<sequence length="384" mass="43741">MPGRRPGQDALRDRKRACAHLGSRGGRHPGCFGGHRLRAWKPNSKGAHGHRQGVPRCLGSPGPQHFHHTRKCWGVREAGTPGVLPGGQLALPQHWGMSAGDCRGPPGAHPGVDKRSRLPYFEAGVGWRQDKAREERVEAARRRKVLGGQDFGGTFMMSYAEKTEDITKDEWMDKLNNVHIQRADMNRLIMNYLVTEGFKEAAEKFRMESGIEPSIDLDSLDERIKIREMILKGQIQEAIALINSLHPELLDTNRYLYFHLQQQHLIELIRQRETEAALEFAQTQLAEQGEESRECLTEMERTLALLAFDNPEESPFGDLLNMMQRQKVWSEVNQAVLDYENRESTPKLAKLLKLLLWAQNELDQKKVKYPKMTDLSKGTIEDPK</sequence>
<gene>
    <name evidence="2" type="primary">Gid8b</name>
    <name evidence="2" type="ORF">GTO96_0008455</name>
</gene>
<reference evidence="2 3" key="1">
    <citation type="journal article" date="2021" name="Cell">
        <title>Tracing the genetic footprints of vertebrate landing in non-teleost ray-finned fishes.</title>
        <authorList>
            <person name="Bi X."/>
            <person name="Wang K."/>
            <person name="Yang L."/>
            <person name="Pan H."/>
            <person name="Jiang H."/>
            <person name="Wei Q."/>
            <person name="Fang M."/>
            <person name="Yu H."/>
            <person name="Zhu C."/>
            <person name="Cai Y."/>
            <person name="He Y."/>
            <person name="Gan X."/>
            <person name="Zeng H."/>
            <person name="Yu D."/>
            <person name="Zhu Y."/>
            <person name="Jiang H."/>
            <person name="Qiu Q."/>
            <person name="Yang H."/>
            <person name="Zhang Y.E."/>
            <person name="Wang W."/>
            <person name="Zhu M."/>
            <person name="He S."/>
            <person name="Zhang G."/>
        </authorList>
    </citation>
    <scope>NUCLEOTIDE SEQUENCE [LARGE SCALE GENOMIC DNA]</scope>
    <source>
        <strain evidence="2">Bchr_013</strain>
    </source>
</reference>
<feature type="domain" description="CTLH" evidence="1">
    <location>
        <begin position="219"/>
        <end position="276"/>
    </location>
</feature>
<accession>A0A8X7X6L5</accession>
<dbReference type="PANTHER" id="PTHR12864">
    <property type="entry name" value="RAN BINDING PROTEIN 9-RELATED"/>
    <property type="match status" value="1"/>
</dbReference>
<dbReference type="PROSITE" id="PS50896">
    <property type="entry name" value="LISH"/>
    <property type="match status" value="1"/>
</dbReference>
<dbReference type="InterPro" id="IPR013144">
    <property type="entry name" value="CRA_dom"/>
</dbReference>
<feature type="non-terminal residue" evidence="2">
    <location>
        <position position="1"/>
    </location>
</feature>
<dbReference type="InterPro" id="IPR006594">
    <property type="entry name" value="LisH"/>
</dbReference>
<dbReference type="SMART" id="SM00668">
    <property type="entry name" value="CTLH"/>
    <property type="match status" value="1"/>
</dbReference>
<dbReference type="Pfam" id="PF08513">
    <property type="entry name" value="LisH"/>
    <property type="match status" value="1"/>
</dbReference>
<dbReference type="PROSITE" id="PS50897">
    <property type="entry name" value="CTLH"/>
    <property type="match status" value="1"/>
</dbReference>
<name>A0A8X7X6L5_POLSE</name>
<proteinExistence type="predicted"/>
<evidence type="ECO:0000313" key="2">
    <source>
        <dbReference type="EMBL" id="KAG2461929.1"/>
    </source>
</evidence>
<organism evidence="2 3">
    <name type="scientific">Polypterus senegalus</name>
    <name type="common">Senegal bichir</name>
    <dbReference type="NCBI Taxonomy" id="55291"/>
    <lineage>
        <taxon>Eukaryota</taxon>
        <taxon>Metazoa</taxon>
        <taxon>Chordata</taxon>
        <taxon>Craniata</taxon>
        <taxon>Vertebrata</taxon>
        <taxon>Euteleostomi</taxon>
        <taxon>Actinopterygii</taxon>
        <taxon>Polypteriformes</taxon>
        <taxon>Polypteridae</taxon>
        <taxon>Polypterus</taxon>
    </lineage>
</organism>
<dbReference type="EMBL" id="JAATIS010004524">
    <property type="protein sequence ID" value="KAG2461929.1"/>
    <property type="molecule type" value="Genomic_DNA"/>
</dbReference>
<dbReference type="InterPro" id="IPR050618">
    <property type="entry name" value="Ubq-SigPath_Reg"/>
</dbReference>
<evidence type="ECO:0000313" key="3">
    <source>
        <dbReference type="Proteomes" id="UP000886611"/>
    </source>
</evidence>
<evidence type="ECO:0000259" key="1">
    <source>
        <dbReference type="PROSITE" id="PS50897"/>
    </source>
</evidence>
<dbReference type="InterPro" id="IPR024964">
    <property type="entry name" value="CTLH/CRA"/>
</dbReference>
<dbReference type="InterPro" id="IPR006595">
    <property type="entry name" value="CTLH_C"/>
</dbReference>
<comment type="caution">
    <text evidence="2">The sequence shown here is derived from an EMBL/GenBank/DDBJ whole genome shotgun (WGS) entry which is preliminary data.</text>
</comment>
<dbReference type="SMART" id="SM00667">
    <property type="entry name" value="LisH"/>
    <property type="match status" value="1"/>
</dbReference>
<protein>
    <submittedName>
        <fullName evidence="2">GID8B protein</fullName>
    </submittedName>
</protein>
<keyword evidence="3" id="KW-1185">Reference proteome</keyword>
<dbReference type="Proteomes" id="UP000886611">
    <property type="component" value="Unassembled WGS sequence"/>
</dbReference>